<accession>A0ABR0A6K7</accession>
<dbReference type="EMBL" id="JAOYFB010000036">
    <property type="protein sequence ID" value="KAK4020760.1"/>
    <property type="molecule type" value="Genomic_DNA"/>
</dbReference>
<gene>
    <name evidence="1" type="ORF">OUZ56_002710</name>
</gene>
<name>A0ABR0A6K7_9CRUS</name>
<evidence type="ECO:0000313" key="2">
    <source>
        <dbReference type="Proteomes" id="UP001234178"/>
    </source>
</evidence>
<protein>
    <submittedName>
        <fullName evidence="1">Uncharacterized protein</fullName>
    </submittedName>
</protein>
<evidence type="ECO:0000313" key="1">
    <source>
        <dbReference type="EMBL" id="KAK4020760.1"/>
    </source>
</evidence>
<proteinExistence type="predicted"/>
<dbReference type="Proteomes" id="UP001234178">
    <property type="component" value="Unassembled WGS sequence"/>
</dbReference>
<comment type="caution">
    <text evidence="1">The sequence shown here is derived from an EMBL/GenBank/DDBJ whole genome shotgun (WGS) entry which is preliminary data.</text>
</comment>
<keyword evidence="2" id="KW-1185">Reference proteome</keyword>
<reference evidence="1 2" key="1">
    <citation type="journal article" date="2023" name="Nucleic Acids Res.">
        <title>The hologenome of Daphnia magna reveals possible DNA methylation and microbiome-mediated evolution of the host genome.</title>
        <authorList>
            <person name="Chaturvedi A."/>
            <person name="Li X."/>
            <person name="Dhandapani V."/>
            <person name="Marshall H."/>
            <person name="Kissane S."/>
            <person name="Cuenca-Cambronero M."/>
            <person name="Asole G."/>
            <person name="Calvet F."/>
            <person name="Ruiz-Romero M."/>
            <person name="Marangio P."/>
            <person name="Guigo R."/>
            <person name="Rago D."/>
            <person name="Mirbahai L."/>
            <person name="Eastwood N."/>
            <person name="Colbourne J.K."/>
            <person name="Zhou J."/>
            <person name="Mallon E."/>
            <person name="Orsini L."/>
        </authorList>
    </citation>
    <scope>NUCLEOTIDE SEQUENCE [LARGE SCALE GENOMIC DNA]</scope>
    <source>
        <strain evidence="1">LRV0_1</strain>
    </source>
</reference>
<sequence length="74" mass="8479">MYNESGCGGPARYYGSTISLPTLWLERVVLLSKLEMEWFLSSVFITSHVNKWLLIVSRYLPDSICLKNYGQLSC</sequence>
<organism evidence="1 2">
    <name type="scientific">Daphnia magna</name>
    <dbReference type="NCBI Taxonomy" id="35525"/>
    <lineage>
        <taxon>Eukaryota</taxon>
        <taxon>Metazoa</taxon>
        <taxon>Ecdysozoa</taxon>
        <taxon>Arthropoda</taxon>
        <taxon>Crustacea</taxon>
        <taxon>Branchiopoda</taxon>
        <taxon>Diplostraca</taxon>
        <taxon>Cladocera</taxon>
        <taxon>Anomopoda</taxon>
        <taxon>Daphniidae</taxon>
        <taxon>Daphnia</taxon>
    </lineage>
</organism>